<dbReference type="AlphaFoldDB" id="A0AA41U099"/>
<keyword evidence="2" id="KW-0472">Membrane</keyword>
<reference evidence="3" key="1">
    <citation type="submission" date="2022-01" db="EMBL/GenBank/DDBJ databases">
        <title>Genome-Based Taxonomic Classification of the Phylum Actinobacteria.</title>
        <authorList>
            <person name="Gao Y."/>
        </authorList>
    </citation>
    <scope>NUCLEOTIDE SEQUENCE</scope>
    <source>
        <strain evidence="3">KLBMP 8922</strain>
    </source>
</reference>
<keyword evidence="2" id="KW-1133">Transmembrane helix</keyword>
<keyword evidence="4" id="KW-1185">Reference proteome</keyword>
<sequence length="504" mass="52604">MTGDTELRLAGFLAAEAEEAAFGEAPLTAIGAQSARSARRRRRAVLASVAGAVVTALVVGGISAMNRSEERSPARPAPTVGPPEGTKMPASPDPSLPAPPDGAARLLPAEAADALRWPTRGSLAGDRALLAAAEQRLLAETAVRRGQGTVPTGENEPVAHVWFAGDTPAGRIVAGVVDAPIAGTRGTRTEIRVWAGPSGAPVSALTVVGNVGEPLTDDLTVSRLVPGPDGSWWLLAVAPPGIDGGRVSWRPEYGVHGRAPRQWAQLAVDDGIVLTAAPWRAVTARIVLTRGGVTTAAQPVIEDSRDLGDPSFLPHDPAIDELPQIEWLQRRLELPLGLAPGTLTMENTRPVILNGLPSGDWYAMYTVRLPSGALLVAYLHTFYSPGAPPAHRLLLTAAPAAVAGGDDAGGSSQEMVRNRVWAWYDEGQVVIAAPAAKGQQARLLTGNTVVGETLLDAIGFGRYELPSDIKDKDVEVQVSIAEGVWRPGTAAGGPTHSDPFDLRS</sequence>
<accession>A0AA41U099</accession>
<evidence type="ECO:0000313" key="3">
    <source>
        <dbReference type="EMBL" id="MCF2529588.1"/>
    </source>
</evidence>
<dbReference type="Proteomes" id="UP001165378">
    <property type="component" value="Unassembled WGS sequence"/>
</dbReference>
<comment type="caution">
    <text evidence="3">The sequence shown here is derived from an EMBL/GenBank/DDBJ whole genome shotgun (WGS) entry which is preliminary data.</text>
</comment>
<proteinExistence type="predicted"/>
<organism evidence="3 4">
    <name type="scientific">Yinghuangia soli</name>
    <dbReference type="NCBI Taxonomy" id="2908204"/>
    <lineage>
        <taxon>Bacteria</taxon>
        <taxon>Bacillati</taxon>
        <taxon>Actinomycetota</taxon>
        <taxon>Actinomycetes</taxon>
        <taxon>Kitasatosporales</taxon>
        <taxon>Streptomycetaceae</taxon>
        <taxon>Yinghuangia</taxon>
    </lineage>
</organism>
<dbReference type="RefSeq" id="WP_235053954.1">
    <property type="nucleotide sequence ID" value="NZ_JAKFHA010000012.1"/>
</dbReference>
<feature type="region of interest" description="Disordered" evidence="1">
    <location>
        <begin position="66"/>
        <end position="104"/>
    </location>
</feature>
<protein>
    <submittedName>
        <fullName evidence="3">Uncharacterized protein</fullName>
    </submittedName>
</protein>
<keyword evidence="2" id="KW-0812">Transmembrane</keyword>
<dbReference type="EMBL" id="JAKFHA010000012">
    <property type="protein sequence ID" value="MCF2529588.1"/>
    <property type="molecule type" value="Genomic_DNA"/>
</dbReference>
<feature type="transmembrane region" description="Helical" evidence="2">
    <location>
        <begin position="44"/>
        <end position="65"/>
    </location>
</feature>
<evidence type="ECO:0000313" key="4">
    <source>
        <dbReference type="Proteomes" id="UP001165378"/>
    </source>
</evidence>
<evidence type="ECO:0000256" key="1">
    <source>
        <dbReference type="SAM" id="MobiDB-lite"/>
    </source>
</evidence>
<gene>
    <name evidence="3" type="ORF">LZ495_20535</name>
</gene>
<evidence type="ECO:0000256" key="2">
    <source>
        <dbReference type="SAM" id="Phobius"/>
    </source>
</evidence>
<name>A0AA41U099_9ACTN</name>
<feature type="compositionally biased region" description="Pro residues" evidence="1">
    <location>
        <begin position="91"/>
        <end position="100"/>
    </location>
</feature>